<gene>
    <name evidence="2" type="ORF">CEXT_466331</name>
</gene>
<name>A0AAV4U8G8_CAEEX</name>
<organism evidence="2 3">
    <name type="scientific">Caerostris extrusa</name>
    <name type="common">Bark spider</name>
    <name type="synonym">Caerostris bankana</name>
    <dbReference type="NCBI Taxonomy" id="172846"/>
    <lineage>
        <taxon>Eukaryota</taxon>
        <taxon>Metazoa</taxon>
        <taxon>Ecdysozoa</taxon>
        <taxon>Arthropoda</taxon>
        <taxon>Chelicerata</taxon>
        <taxon>Arachnida</taxon>
        <taxon>Araneae</taxon>
        <taxon>Araneomorphae</taxon>
        <taxon>Entelegynae</taxon>
        <taxon>Araneoidea</taxon>
        <taxon>Araneidae</taxon>
        <taxon>Caerostris</taxon>
    </lineage>
</organism>
<comment type="caution">
    <text evidence="2">The sequence shown here is derived from an EMBL/GenBank/DDBJ whole genome shotgun (WGS) entry which is preliminary data.</text>
</comment>
<protein>
    <submittedName>
        <fullName evidence="2">Uncharacterized protein</fullName>
    </submittedName>
</protein>
<dbReference type="AlphaFoldDB" id="A0AAV4U8G8"/>
<accession>A0AAV4U8G8</accession>
<dbReference type="Proteomes" id="UP001054945">
    <property type="component" value="Unassembled WGS sequence"/>
</dbReference>
<feature type="region of interest" description="Disordered" evidence="1">
    <location>
        <begin position="25"/>
        <end position="87"/>
    </location>
</feature>
<sequence length="87" mass="9579">MTNDTDRAAITKPSPVYAPVVIADSRTPHPPNKPAGFGFININPETDPPPQPLPRESPLLDGVRVSPNDVFRNTNPANRKMKKLRLL</sequence>
<evidence type="ECO:0000256" key="1">
    <source>
        <dbReference type="SAM" id="MobiDB-lite"/>
    </source>
</evidence>
<proteinExistence type="predicted"/>
<dbReference type="EMBL" id="BPLR01012453">
    <property type="protein sequence ID" value="GIY54005.1"/>
    <property type="molecule type" value="Genomic_DNA"/>
</dbReference>
<evidence type="ECO:0000313" key="2">
    <source>
        <dbReference type="EMBL" id="GIY54005.1"/>
    </source>
</evidence>
<evidence type="ECO:0000313" key="3">
    <source>
        <dbReference type="Proteomes" id="UP001054945"/>
    </source>
</evidence>
<reference evidence="2 3" key="1">
    <citation type="submission" date="2021-06" db="EMBL/GenBank/DDBJ databases">
        <title>Caerostris extrusa draft genome.</title>
        <authorList>
            <person name="Kono N."/>
            <person name="Arakawa K."/>
        </authorList>
    </citation>
    <scope>NUCLEOTIDE SEQUENCE [LARGE SCALE GENOMIC DNA]</scope>
</reference>
<keyword evidence="3" id="KW-1185">Reference proteome</keyword>
<feature type="compositionally biased region" description="Pro residues" evidence="1">
    <location>
        <begin position="46"/>
        <end position="55"/>
    </location>
</feature>